<dbReference type="InterPro" id="IPR001240">
    <property type="entry name" value="PRAI_dom"/>
</dbReference>
<gene>
    <name evidence="9" type="primary">trpF</name>
    <name evidence="11" type="ORF">FCN74_11260</name>
</gene>
<dbReference type="Gene3D" id="3.20.20.70">
    <property type="entry name" value="Aldolase class I"/>
    <property type="match status" value="1"/>
</dbReference>
<dbReference type="PANTHER" id="PTHR42894">
    <property type="entry name" value="N-(5'-PHOSPHORIBOSYL)ANTHRANILATE ISOMERASE"/>
    <property type="match status" value="1"/>
</dbReference>
<protein>
    <recommendedName>
        <fullName evidence="4 9">N-(5'-phosphoribosyl)anthranilate isomerase</fullName>
        <shortName evidence="9">PRAI</shortName>
        <ecNumber evidence="3 9">5.3.1.24</ecNumber>
    </recommendedName>
</protein>
<keyword evidence="12" id="KW-1185">Reference proteome</keyword>
<proteinExistence type="inferred from homology"/>
<dbReference type="Proteomes" id="UP000306552">
    <property type="component" value="Unassembled WGS sequence"/>
</dbReference>
<evidence type="ECO:0000256" key="1">
    <source>
        <dbReference type="ARBA" id="ARBA00001164"/>
    </source>
</evidence>
<sequence length="207" mass="23512">MVVKVCGMTAIKNLEAIQTAQPDYFGFIFYDQSPRAVQLTDMPNFQHIKKIGVFVDEDIEFILENHKQFRLDGIQLHGNENSVYIEKLKAKLPTSIEIFKAVSIKSKSDFEVIKTFEGVVDKIILDTKTHLKGGSGQQFDWALLENYTFDMPFLLSGGIGPNDAEQVLKLFHKYPVMAGVDINSKFEIEPGIKNIKHIKKFIKTIKS</sequence>
<dbReference type="Pfam" id="PF00697">
    <property type="entry name" value="PRAI"/>
    <property type="match status" value="1"/>
</dbReference>
<evidence type="ECO:0000256" key="8">
    <source>
        <dbReference type="ARBA" id="ARBA00023235"/>
    </source>
</evidence>
<name>A0A4U5TQA9_9FLAO</name>
<dbReference type="InterPro" id="IPR011060">
    <property type="entry name" value="RibuloseP-bd_barrel"/>
</dbReference>
<keyword evidence="6 9" id="KW-0822">Tryptophan biosynthesis</keyword>
<dbReference type="AlphaFoldDB" id="A0A4U5TQA9"/>
<dbReference type="EMBL" id="SWMU01000005">
    <property type="protein sequence ID" value="TKS55524.1"/>
    <property type="molecule type" value="Genomic_DNA"/>
</dbReference>
<keyword evidence="8 9" id="KW-0413">Isomerase</keyword>
<evidence type="ECO:0000256" key="4">
    <source>
        <dbReference type="ARBA" id="ARBA00022272"/>
    </source>
</evidence>
<evidence type="ECO:0000313" key="11">
    <source>
        <dbReference type="EMBL" id="TKS55524.1"/>
    </source>
</evidence>
<dbReference type="InterPro" id="IPR013785">
    <property type="entry name" value="Aldolase_TIM"/>
</dbReference>
<dbReference type="HAMAP" id="MF_00135">
    <property type="entry name" value="PRAI"/>
    <property type="match status" value="1"/>
</dbReference>
<dbReference type="UniPathway" id="UPA00035">
    <property type="reaction ID" value="UER00042"/>
</dbReference>
<dbReference type="CDD" id="cd00405">
    <property type="entry name" value="PRAI"/>
    <property type="match status" value="1"/>
</dbReference>
<comment type="caution">
    <text evidence="11">The sequence shown here is derived from an EMBL/GenBank/DDBJ whole genome shotgun (WGS) entry which is preliminary data.</text>
</comment>
<dbReference type="PANTHER" id="PTHR42894:SF1">
    <property type="entry name" value="N-(5'-PHOSPHORIBOSYL)ANTHRANILATE ISOMERASE"/>
    <property type="match status" value="1"/>
</dbReference>
<dbReference type="InterPro" id="IPR044643">
    <property type="entry name" value="TrpF_fam"/>
</dbReference>
<reference evidence="11 12" key="1">
    <citation type="submission" date="2019-04" db="EMBL/GenBank/DDBJ databases">
        <title>Psychroflexus halotolerans sp. nov., isolated from a marine solar saltern.</title>
        <authorList>
            <person name="Feng X."/>
        </authorList>
    </citation>
    <scope>NUCLEOTIDE SEQUENCE [LARGE SCALE GENOMIC DNA]</scope>
    <source>
        <strain evidence="11 12">WDS2C27</strain>
    </source>
</reference>
<dbReference type="GO" id="GO:0000162">
    <property type="term" value="P:L-tryptophan biosynthetic process"/>
    <property type="evidence" value="ECO:0007669"/>
    <property type="project" value="UniProtKB-UniRule"/>
</dbReference>
<evidence type="ECO:0000256" key="5">
    <source>
        <dbReference type="ARBA" id="ARBA00022605"/>
    </source>
</evidence>
<comment type="pathway">
    <text evidence="2 9">Amino-acid biosynthesis; L-tryptophan biosynthesis; L-tryptophan from chorismate: step 3/5.</text>
</comment>
<evidence type="ECO:0000259" key="10">
    <source>
        <dbReference type="Pfam" id="PF00697"/>
    </source>
</evidence>
<organism evidence="11 12">
    <name type="scientific">Mesohalobacter halotolerans</name>
    <dbReference type="NCBI Taxonomy" id="1883405"/>
    <lineage>
        <taxon>Bacteria</taxon>
        <taxon>Pseudomonadati</taxon>
        <taxon>Bacteroidota</taxon>
        <taxon>Flavobacteriia</taxon>
        <taxon>Flavobacteriales</taxon>
        <taxon>Flavobacteriaceae</taxon>
        <taxon>Mesohalobacter</taxon>
    </lineage>
</organism>
<feature type="domain" description="N-(5'phosphoribosyl) anthranilate isomerase (PRAI)" evidence="10">
    <location>
        <begin position="3"/>
        <end position="203"/>
    </location>
</feature>
<accession>A0A4U5TQA9</accession>
<comment type="catalytic activity">
    <reaction evidence="1 9">
        <text>N-(5-phospho-beta-D-ribosyl)anthranilate = 1-(2-carboxyphenylamino)-1-deoxy-D-ribulose 5-phosphate</text>
        <dbReference type="Rhea" id="RHEA:21540"/>
        <dbReference type="ChEBI" id="CHEBI:18277"/>
        <dbReference type="ChEBI" id="CHEBI:58613"/>
        <dbReference type="EC" id="5.3.1.24"/>
    </reaction>
</comment>
<evidence type="ECO:0000256" key="7">
    <source>
        <dbReference type="ARBA" id="ARBA00023141"/>
    </source>
</evidence>
<dbReference type="GO" id="GO:0004640">
    <property type="term" value="F:phosphoribosylanthranilate isomerase activity"/>
    <property type="evidence" value="ECO:0007669"/>
    <property type="project" value="UniProtKB-UniRule"/>
</dbReference>
<dbReference type="RefSeq" id="WP_138932709.1">
    <property type="nucleotide sequence ID" value="NZ_SWMU01000005.1"/>
</dbReference>
<evidence type="ECO:0000256" key="6">
    <source>
        <dbReference type="ARBA" id="ARBA00022822"/>
    </source>
</evidence>
<evidence type="ECO:0000313" key="12">
    <source>
        <dbReference type="Proteomes" id="UP000306552"/>
    </source>
</evidence>
<comment type="similarity">
    <text evidence="9">Belongs to the TrpF family.</text>
</comment>
<dbReference type="EC" id="5.3.1.24" evidence="3 9"/>
<evidence type="ECO:0000256" key="2">
    <source>
        <dbReference type="ARBA" id="ARBA00004664"/>
    </source>
</evidence>
<evidence type="ECO:0000256" key="3">
    <source>
        <dbReference type="ARBA" id="ARBA00012572"/>
    </source>
</evidence>
<keyword evidence="7 9" id="KW-0057">Aromatic amino acid biosynthesis</keyword>
<dbReference type="SUPFAM" id="SSF51366">
    <property type="entry name" value="Ribulose-phoshate binding barrel"/>
    <property type="match status" value="1"/>
</dbReference>
<keyword evidence="5 9" id="KW-0028">Amino-acid biosynthesis</keyword>
<evidence type="ECO:0000256" key="9">
    <source>
        <dbReference type="HAMAP-Rule" id="MF_00135"/>
    </source>
</evidence>
<dbReference type="OrthoDB" id="9786954at2"/>